<keyword evidence="10" id="KW-1185">Reference proteome</keyword>
<feature type="domain" description="HhH-GPD" evidence="8">
    <location>
        <begin position="58"/>
        <end position="217"/>
    </location>
</feature>
<keyword evidence="6 7" id="KW-0326">Glycosidase</keyword>
<dbReference type="Gene3D" id="1.10.1670.10">
    <property type="entry name" value="Helix-hairpin-Helix base-excision DNA repair enzymes (C-terminal)"/>
    <property type="match status" value="1"/>
</dbReference>
<dbReference type="EC" id="4.2.99.18" evidence="7"/>
<comment type="caution">
    <text evidence="9">The sequence shown here is derived from an EMBL/GenBank/DDBJ whole genome shotgun (WGS) entry which is preliminary data.</text>
</comment>
<name>A0AA37BQB5_9ARCH</name>
<gene>
    <name evidence="7" type="primary">ogg</name>
    <name evidence="9" type="ORF">GCM10007108_04960</name>
</gene>
<keyword evidence="2 7" id="KW-0378">Hydrolase</keyword>
<dbReference type="Proteomes" id="UP000632195">
    <property type="component" value="Unassembled WGS sequence"/>
</dbReference>
<evidence type="ECO:0000256" key="7">
    <source>
        <dbReference type="HAMAP-Rule" id="MF_00241"/>
    </source>
</evidence>
<evidence type="ECO:0000256" key="3">
    <source>
        <dbReference type="ARBA" id="ARBA00023204"/>
    </source>
</evidence>
<dbReference type="NCBIfam" id="NF002305">
    <property type="entry name" value="PRK01229.1"/>
    <property type="match status" value="1"/>
</dbReference>
<protein>
    <recommendedName>
        <fullName evidence="7">8-oxoguanine DNA glycosylase/AP lyase</fullName>
    </recommendedName>
    <domain>
        <recommendedName>
            <fullName evidence="7">8-oxoguanine DNA glycosylase</fullName>
            <shortName evidence="7">8-oxoG DNA glycosylase</shortName>
            <ecNumber evidence="7">3.2.2.-</ecNumber>
        </recommendedName>
    </domain>
    <domain>
        <recommendedName>
            <fullName evidence="7">DNA-(apurinic or apyrimidinic site) lyase</fullName>
            <shortName evidence="7">AP lyase</shortName>
            <ecNumber evidence="7">4.2.99.18</ecNumber>
        </recommendedName>
    </domain>
</protein>
<comment type="similarity">
    <text evidence="7">Belongs to the type-2 OGG1 family.</text>
</comment>
<evidence type="ECO:0000256" key="2">
    <source>
        <dbReference type="ARBA" id="ARBA00022801"/>
    </source>
</evidence>
<evidence type="ECO:0000256" key="6">
    <source>
        <dbReference type="ARBA" id="ARBA00023295"/>
    </source>
</evidence>
<evidence type="ECO:0000256" key="1">
    <source>
        <dbReference type="ARBA" id="ARBA00022763"/>
    </source>
</evidence>
<dbReference type="PIRSF" id="PIRSF005954">
    <property type="entry name" value="Thrmst_ogg"/>
    <property type="match status" value="1"/>
</dbReference>
<feature type="active site" evidence="7">
    <location>
        <position position="142"/>
    </location>
</feature>
<dbReference type="GO" id="GO:0140078">
    <property type="term" value="F:class I DNA-(apurinic or apyrimidinic site) endonuclease activity"/>
    <property type="evidence" value="ECO:0007669"/>
    <property type="project" value="UniProtKB-EC"/>
</dbReference>
<dbReference type="InterPro" id="IPR012092">
    <property type="entry name" value="DNA_glyclase/AP_lyase_Ogg"/>
</dbReference>
<dbReference type="Gene3D" id="1.10.340.30">
    <property type="entry name" value="Hypothetical protein, domain 2"/>
    <property type="match status" value="1"/>
</dbReference>
<keyword evidence="1 7" id="KW-0227">DNA damage</keyword>
<comment type="function">
    <text evidence="7">Catalyzes the excision of an oxidatively damaged form of guanine (7,8-dihydro-8-oxoguanine = 8-oxoG) from DNA. Also cleaves the DNA backbone at apurinic/apyrimidinic sites (AP sites).</text>
</comment>
<comment type="catalytic activity">
    <reaction evidence="7">
        <text>2'-deoxyribonucleotide-(2'-deoxyribose 5'-phosphate)-2'-deoxyribonucleotide-DNA = a 3'-end 2'-deoxyribonucleotide-(2,3-dehydro-2,3-deoxyribose 5'-phosphate)-DNA + a 5'-end 5'-phospho-2'-deoxyribonucleoside-DNA + H(+)</text>
        <dbReference type="Rhea" id="RHEA:66592"/>
        <dbReference type="Rhea" id="RHEA-COMP:13180"/>
        <dbReference type="Rhea" id="RHEA-COMP:16897"/>
        <dbReference type="Rhea" id="RHEA-COMP:17067"/>
        <dbReference type="ChEBI" id="CHEBI:15378"/>
        <dbReference type="ChEBI" id="CHEBI:136412"/>
        <dbReference type="ChEBI" id="CHEBI:157695"/>
        <dbReference type="ChEBI" id="CHEBI:167181"/>
        <dbReference type="EC" id="4.2.99.18"/>
    </reaction>
</comment>
<keyword evidence="4 7" id="KW-0456">Lyase</keyword>
<accession>A0AA37BQB5</accession>
<organism evidence="9 10">
    <name type="scientific">Thermogymnomonas acidicola</name>
    <dbReference type="NCBI Taxonomy" id="399579"/>
    <lineage>
        <taxon>Archaea</taxon>
        <taxon>Methanobacteriati</taxon>
        <taxon>Thermoplasmatota</taxon>
        <taxon>Thermoplasmata</taxon>
        <taxon>Thermoplasmatales</taxon>
        <taxon>Thermogymnomonas</taxon>
    </lineage>
</organism>
<evidence type="ECO:0000259" key="8">
    <source>
        <dbReference type="SMART" id="SM00478"/>
    </source>
</evidence>
<keyword evidence="3 7" id="KW-0234">DNA repair</keyword>
<dbReference type="EC" id="3.2.2.-" evidence="7"/>
<evidence type="ECO:0000256" key="4">
    <source>
        <dbReference type="ARBA" id="ARBA00023239"/>
    </source>
</evidence>
<feature type="site" description="Important for guanine/8-oxoguanine distinction" evidence="7">
    <location>
        <position position="219"/>
    </location>
</feature>
<evidence type="ECO:0000313" key="9">
    <source>
        <dbReference type="EMBL" id="GGM69901.1"/>
    </source>
</evidence>
<dbReference type="InterPro" id="IPR003265">
    <property type="entry name" value="HhH-GPD_domain"/>
</dbReference>
<dbReference type="GO" id="GO:0016799">
    <property type="term" value="F:hydrolase activity, hydrolyzing N-glycosyl compounds"/>
    <property type="evidence" value="ECO:0007669"/>
    <property type="project" value="UniProtKB-UniRule"/>
</dbReference>
<dbReference type="InterPro" id="IPR011257">
    <property type="entry name" value="DNA_glycosylase"/>
</dbReference>
<sequence length="219" mass="25011">MERLREQVLSGSTSVIDAVSALMDTPVRSEVESRAEEFRVLRSSDPLTLFGELCFCIITANTSAELGLRMQRLVPKEFFAFSSYDALVSRMHSHHCRFYRTRSQYIYRARWVLPLLPAIVNERDRFYAREFMVANVDGLGYKEASHFLRNVGVFDFAILDKHVLRLVSREIDVSAFRAGSAKSYLAVERELAGMASQIGLEPGIFDLYLWKIATGRVLK</sequence>
<reference evidence="9" key="1">
    <citation type="journal article" date="2014" name="Int. J. Syst. Evol. Microbiol.">
        <title>Complete genome sequence of Corynebacterium casei LMG S-19264T (=DSM 44701T), isolated from a smear-ripened cheese.</title>
        <authorList>
            <consortium name="US DOE Joint Genome Institute (JGI-PGF)"/>
            <person name="Walter F."/>
            <person name="Albersmeier A."/>
            <person name="Kalinowski J."/>
            <person name="Ruckert C."/>
        </authorList>
    </citation>
    <scope>NUCLEOTIDE SEQUENCE</scope>
    <source>
        <strain evidence="9">JCM 13583</strain>
    </source>
</reference>
<dbReference type="Pfam" id="PF22175">
    <property type="entry name" value="Ogg-HhH"/>
    <property type="match status" value="1"/>
</dbReference>
<dbReference type="EMBL" id="BMNY01000001">
    <property type="protein sequence ID" value="GGM69901.1"/>
    <property type="molecule type" value="Genomic_DNA"/>
</dbReference>
<evidence type="ECO:0000256" key="5">
    <source>
        <dbReference type="ARBA" id="ARBA00023268"/>
    </source>
</evidence>
<dbReference type="SUPFAM" id="SSF48150">
    <property type="entry name" value="DNA-glycosylase"/>
    <property type="match status" value="1"/>
</dbReference>
<dbReference type="HAMAP" id="MF_00241">
    <property type="entry name" value="Ogg"/>
    <property type="match status" value="1"/>
</dbReference>
<evidence type="ECO:0000313" key="10">
    <source>
        <dbReference type="Proteomes" id="UP000632195"/>
    </source>
</evidence>
<reference evidence="9" key="2">
    <citation type="submission" date="2022-09" db="EMBL/GenBank/DDBJ databases">
        <authorList>
            <person name="Sun Q."/>
            <person name="Ohkuma M."/>
        </authorList>
    </citation>
    <scope>NUCLEOTIDE SEQUENCE</scope>
    <source>
        <strain evidence="9">JCM 13583</strain>
    </source>
</reference>
<proteinExistence type="inferred from homology"/>
<feature type="active site" evidence="7">
    <location>
        <position position="160"/>
    </location>
</feature>
<dbReference type="SMART" id="SM00478">
    <property type="entry name" value="ENDO3c"/>
    <property type="match status" value="1"/>
</dbReference>
<keyword evidence="5 7" id="KW-0511">Multifunctional enzyme</keyword>
<dbReference type="InterPro" id="IPR023170">
    <property type="entry name" value="HhH_base_excis_C"/>
</dbReference>
<dbReference type="GO" id="GO:0006284">
    <property type="term" value="P:base-excision repair"/>
    <property type="evidence" value="ECO:0007669"/>
    <property type="project" value="UniProtKB-UniRule"/>
</dbReference>
<dbReference type="AlphaFoldDB" id="A0AA37BQB5"/>